<dbReference type="PANTHER" id="PTHR27003:SF338">
    <property type="entry name" value="TYROSINE-PROTEIN KINASE, NON-RECEPTOR JAK_TYK2-RELATED"/>
    <property type="match status" value="1"/>
</dbReference>
<dbReference type="Pfam" id="PF00069">
    <property type="entry name" value="Pkinase"/>
    <property type="match status" value="1"/>
</dbReference>
<dbReference type="SUPFAM" id="SSF56112">
    <property type="entry name" value="Protein kinase-like (PK-like)"/>
    <property type="match status" value="1"/>
</dbReference>
<feature type="domain" description="Protein kinase" evidence="1">
    <location>
        <begin position="1"/>
        <end position="166"/>
    </location>
</feature>
<protein>
    <recommendedName>
        <fullName evidence="1">Protein kinase domain-containing protein</fullName>
    </recommendedName>
</protein>
<evidence type="ECO:0000313" key="3">
    <source>
        <dbReference type="Proteomes" id="UP001229421"/>
    </source>
</evidence>
<keyword evidence="3" id="KW-1185">Reference proteome</keyword>
<dbReference type="GO" id="GO:0005886">
    <property type="term" value="C:plasma membrane"/>
    <property type="evidence" value="ECO:0007669"/>
    <property type="project" value="TreeGrafter"/>
</dbReference>
<gene>
    <name evidence="2" type="ORF">QVD17_26917</name>
</gene>
<name>A0AAD8NR70_TARER</name>
<dbReference type="InterPro" id="IPR045272">
    <property type="entry name" value="ANXUR1/2-like"/>
</dbReference>
<dbReference type="EMBL" id="JAUHHV010000007">
    <property type="protein sequence ID" value="KAK1417783.1"/>
    <property type="molecule type" value="Genomic_DNA"/>
</dbReference>
<evidence type="ECO:0000259" key="1">
    <source>
        <dbReference type="PROSITE" id="PS50011"/>
    </source>
</evidence>
<sequence>MKSANILLDDKWSAKVSDFGLSIMGPANEQHSVVVTNPVGTYGYCDPQYVMTHTLTKESDVYSFGVVLFEVLCGTLCCTYRANGVVEKNFVPMWIESYKQNKLDDIIFKDPTIQPIDQCALETFSDIAYRCLTESREDRPKMAEVVTELETAYEIQELSEWMHPFDYEEMTKTAYPRLNYKSKGELGRLLLKGVLLNDGNTWFSLNKNREHCVMISFAECLDSAPSEFTSKKSRFVVGPYQYENGRVKTHVKTQFLTPLITYAVNLVFKFRRIVNKTGCPELVRLKYKLQGETESSIAYLADERKDGWWMCELYQFTSQDHRTIDLEIIFDGFHGYHYFGNAIEVEGIEFRPLEKVEHKDEDQPISDSDANWEEKLPVDYEDMLKWSKNSMQWTTKKEAYSIMRKGFLINDGQEWLSLDKNGKKCYMLSARVAGSSGVSRSVESVMLPVPESRFGEAIECHSWELSIDGYIKLQLVSSQTTYASYLIYKLPKDQSEFEAPILVKYKVYDSCYIYLVNPQTPIIRPNADQNTHNPLNMPKIKGVPQQRNDGWMEVQIWEFRSARTAETILLHLYLKSCATKKFKGLIVEGVEFRPTDTNKLFGEAGNLKQHMQALICL</sequence>
<reference evidence="2" key="1">
    <citation type="journal article" date="2023" name="bioRxiv">
        <title>Improved chromosome-level genome assembly for marigold (Tagetes erecta).</title>
        <authorList>
            <person name="Jiang F."/>
            <person name="Yuan L."/>
            <person name="Wang S."/>
            <person name="Wang H."/>
            <person name="Xu D."/>
            <person name="Wang A."/>
            <person name="Fan W."/>
        </authorList>
    </citation>
    <scope>NUCLEOTIDE SEQUENCE</scope>
    <source>
        <strain evidence="2">WSJ</strain>
        <tissue evidence="2">Leaf</tissue>
    </source>
</reference>
<dbReference type="PANTHER" id="PTHR27003">
    <property type="entry name" value="OS07G0166700 PROTEIN"/>
    <property type="match status" value="1"/>
</dbReference>
<accession>A0AAD8NR70</accession>
<dbReference type="PROSITE" id="PS50011">
    <property type="entry name" value="PROTEIN_KINASE_DOM"/>
    <property type="match status" value="1"/>
</dbReference>
<dbReference type="GO" id="GO:0009506">
    <property type="term" value="C:plasmodesma"/>
    <property type="evidence" value="ECO:0007669"/>
    <property type="project" value="TreeGrafter"/>
</dbReference>
<dbReference type="AlphaFoldDB" id="A0AAD8NR70"/>
<dbReference type="Gene3D" id="1.10.510.10">
    <property type="entry name" value="Transferase(Phosphotransferase) domain 1"/>
    <property type="match status" value="1"/>
</dbReference>
<evidence type="ECO:0000313" key="2">
    <source>
        <dbReference type="EMBL" id="KAK1417783.1"/>
    </source>
</evidence>
<organism evidence="2 3">
    <name type="scientific">Tagetes erecta</name>
    <name type="common">African marigold</name>
    <dbReference type="NCBI Taxonomy" id="13708"/>
    <lineage>
        <taxon>Eukaryota</taxon>
        <taxon>Viridiplantae</taxon>
        <taxon>Streptophyta</taxon>
        <taxon>Embryophyta</taxon>
        <taxon>Tracheophyta</taxon>
        <taxon>Spermatophyta</taxon>
        <taxon>Magnoliopsida</taxon>
        <taxon>eudicotyledons</taxon>
        <taxon>Gunneridae</taxon>
        <taxon>Pentapetalae</taxon>
        <taxon>asterids</taxon>
        <taxon>campanulids</taxon>
        <taxon>Asterales</taxon>
        <taxon>Asteraceae</taxon>
        <taxon>Asteroideae</taxon>
        <taxon>Heliantheae alliance</taxon>
        <taxon>Tageteae</taxon>
        <taxon>Tagetes</taxon>
    </lineage>
</organism>
<comment type="caution">
    <text evidence="2">The sequence shown here is derived from an EMBL/GenBank/DDBJ whole genome shotgun (WGS) entry which is preliminary data.</text>
</comment>
<dbReference type="Proteomes" id="UP001229421">
    <property type="component" value="Unassembled WGS sequence"/>
</dbReference>
<dbReference type="GO" id="GO:0005524">
    <property type="term" value="F:ATP binding"/>
    <property type="evidence" value="ECO:0007669"/>
    <property type="project" value="InterPro"/>
</dbReference>
<dbReference type="GO" id="GO:0004714">
    <property type="term" value="F:transmembrane receptor protein tyrosine kinase activity"/>
    <property type="evidence" value="ECO:0007669"/>
    <property type="project" value="InterPro"/>
</dbReference>
<proteinExistence type="predicted"/>
<dbReference type="InterPro" id="IPR025886">
    <property type="entry name" value="PP2-like"/>
</dbReference>
<dbReference type="Pfam" id="PF14299">
    <property type="entry name" value="PP2"/>
    <property type="match status" value="2"/>
</dbReference>
<dbReference type="InterPro" id="IPR000719">
    <property type="entry name" value="Prot_kinase_dom"/>
</dbReference>
<dbReference type="InterPro" id="IPR011009">
    <property type="entry name" value="Kinase-like_dom_sf"/>
</dbReference>